<dbReference type="STRING" id="756272.Plabr_4721"/>
<dbReference type="GO" id="GO:0044550">
    <property type="term" value="P:secondary metabolite biosynthetic process"/>
    <property type="evidence" value="ECO:0007669"/>
    <property type="project" value="TreeGrafter"/>
</dbReference>
<accession>F0SQB3</accession>
<dbReference type="KEGG" id="pbs:Plabr_4721"/>
<gene>
    <name evidence="5" type="ordered locus">Plabr_4721</name>
</gene>
<dbReference type="PANTHER" id="PTHR34069:SF3">
    <property type="entry name" value="ACYL-COA:ACYL-COA ALKYLTRANSFERASE"/>
    <property type="match status" value="1"/>
</dbReference>
<dbReference type="AlphaFoldDB" id="F0SQB3"/>
<protein>
    <submittedName>
        <fullName evidence="5">3-Oxoacyl-(Acyl-carrier-protein (ACP)) synthase III domain-containing protein</fullName>
    </submittedName>
</protein>
<evidence type="ECO:0000313" key="5">
    <source>
        <dbReference type="EMBL" id="ADY62292.1"/>
    </source>
</evidence>
<dbReference type="Pfam" id="PF08541">
    <property type="entry name" value="ACP_syn_III_C"/>
    <property type="match status" value="1"/>
</dbReference>
<keyword evidence="6" id="KW-1185">Reference proteome</keyword>
<keyword evidence="2" id="KW-0012">Acyltransferase</keyword>
<feature type="domain" description="Beta-ketoacyl-[acyl-carrier-protein] synthase III C-terminal" evidence="4">
    <location>
        <begin position="262"/>
        <end position="340"/>
    </location>
</feature>
<dbReference type="NCBIfam" id="NF006720">
    <property type="entry name" value="PRK09258.1"/>
    <property type="match status" value="1"/>
</dbReference>
<evidence type="ECO:0000259" key="4">
    <source>
        <dbReference type="Pfam" id="PF08541"/>
    </source>
</evidence>
<dbReference type="Gene3D" id="3.40.47.10">
    <property type="match status" value="2"/>
</dbReference>
<dbReference type="RefSeq" id="WP_013630996.1">
    <property type="nucleotide sequence ID" value="NC_015174.1"/>
</dbReference>
<dbReference type="eggNOG" id="COG0332">
    <property type="taxonomic scope" value="Bacteria"/>
</dbReference>
<dbReference type="OrthoDB" id="9788274at2"/>
<dbReference type="InterPro" id="IPR020616">
    <property type="entry name" value="Thiolase_N"/>
</dbReference>
<dbReference type="GO" id="GO:0016747">
    <property type="term" value="F:acyltransferase activity, transferring groups other than amino-acyl groups"/>
    <property type="evidence" value="ECO:0007669"/>
    <property type="project" value="InterPro"/>
</dbReference>
<keyword evidence="1" id="KW-0808">Transferase</keyword>
<dbReference type="InterPro" id="IPR013747">
    <property type="entry name" value="ACP_syn_III_C"/>
</dbReference>
<evidence type="ECO:0000259" key="3">
    <source>
        <dbReference type="Pfam" id="PF00108"/>
    </source>
</evidence>
<dbReference type="SUPFAM" id="SSF53901">
    <property type="entry name" value="Thiolase-like"/>
    <property type="match status" value="1"/>
</dbReference>
<proteinExistence type="predicted"/>
<dbReference type="HOGENOM" id="CLU_039592_4_2_0"/>
<name>F0SQB3_RUBBR</name>
<sequence>MQFENVCLESVGYVLPAEQVTSAAIEEQLADVYERLHLPAGRLELMTGIKERRFFAPRTLPGQFSARAAQLAVEAAELPRDAYGALIHGSVCRDQMEPATANMVHHVAGLPEHTLVLDVSNACLGLLNGAVILAQMIELGQIKAGVVVGAELGRNLVEGTIATLKADTGLTRKSIKPAFASLTIGSASVAMTLCHRSLSQRKTGLIGGVWKNDTAAHELCAGGGDTSSTDDRRPLMATDSEALLEAGIRLAERTWEDAKIELGWSQESIQHAFTHQVGKAHRSLLLERLGLPGDCDYPIHDRFGNTGAVALPLSLALGAEAGHVPAGSPVALLGIGSGLNSLMLGLDWQSLAVKGTVEGS</sequence>
<dbReference type="Pfam" id="PF00108">
    <property type="entry name" value="Thiolase_N"/>
    <property type="match status" value="1"/>
</dbReference>
<dbReference type="PANTHER" id="PTHR34069">
    <property type="entry name" value="3-OXOACYL-[ACYL-CARRIER-PROTEIN] SYNTHASE 3"/>
    <property type="match status" value="1"/>
</dbReference>
<organism evidence="5 6">
    <name type="scientific">Rubinisphaera brasiliensis (strain ATCC 49424 / DSM 5305 / JCM 21570 / IAM 15109 / NBRC 103401 / IFAM 1448)</name>
    <name type="common">Planctomyces brasiliensis</name>
    <dbReference type="NCBI Taxonomy" id="756272"/>
    <lineage>
        <taxon>Bacteria</taxon>
        <taxon>Pseudomonadati</taxon>
        <taxon>Planctomycetota</taxon>
        <taxon>Planctomycetia</taxon>
        <taxon>Planctomycetales</taxon>
        <taxon>Planctomycetaceae</taxon>
        <taxon>Rubinisphaera</taxon>
    </lineage>
</organism>
<dbReference type="InterPro" id="IPR016039">
    <property type="entry name" value="Thiolase-like"/>
</dbReference>
<dbReference type="EMBL" id="CP002546">
    <property type="protein sequence ID" value="ADY62292.1"/>
    <property type="molecule type" value="Genomic_DNA"/>
</dbReference>
<reference evidence="6" key="1">
    <citation type="submission" date="2011-02" db="EMBL/GenBank/DDBJ databases">
        <title>The complete genome of Planctomyces brasiliensis DSM 5305.</title>
        <authorList>
            <person name="Lucas S."/>
            <person name="Copeland A."/>
            <person name="Lapidus A."/>
            <person name="Bruce D."/>
            <person name="Goodwin L."/>
            <person name="Pitluck S."/>
            <person name="Kyrpides N."/>
            <person name="Mavromatis K."/>
            <person name="Pagani I."/>
            <person name="Ivanova N."/>
            <person name="Ovchinnikova G."/>
            <person name="Lu M."/>
            <person name="Detter J.C."/>
            <person name="Han C."/>
            <person name="Land M."/>
            <person name="Hauser L."/>
            <person name="Markowitz V."/>
            <person name="Cheng J.-F."/>
            <person name="Hugenholtz P."/>
            <person name="Woyke T."/>
            <person name="Wu D."/>
            <person name="Tindall B."/>
            <person name="Pomrenke H.G."/>
            <person name="Brambilla E."/>
            <person name="Klenk H.-P."/>
            <person name="Eisen J.A."/>
        </authorList>
    </citation>
    <scope>NUCLEOTIDE SEQUENCE [LARGE SCALE GENOMIC DNA]</scope>
    <source>
        <strain evidence="6">ATCC 49424 / DSM 5305 / JCM 21570 / NBRC 103401 / IFAM 1448</strain>
    </source>
</reference>
<evidence type="ECO:0000256" key="1">
    <source>
        <dbReference type="ARBA" id="ARBA00022679"/>
    </source>
</evidence>
<feature type="domain" description="Thiolase N-terminal" evidence="3">
    <location>
        <begin position="63"/>
        <end position="151"/>
    </location>
</feature>
<evidence type="ECO:0000313" key="6">
    <source>
        <dbReference type="Proteomes" id="UP000006860"/>
    </source>
</evidence>
<evidence type="ECO:0000256" key="2">
    <source>
        <dbReference type="ARBA" id="ARBA00023315"/>
    </source>
</evidence>
<dbReference type="Proteomes" id="UP000006860">
    <property type="component" value="Chromosome"/>
</dbReference>